<reference evidence="1 2" key="1">
    <citation type="submission" date="2019-01" db="EMBL/GenBank/DDBJ databases">
        <authorList>
            <person name="Chen W.-M."/>
        </authorList>
    </citation>
    <scope>NUCLEOTIDE SEQUENCE [LARGE SCALE GENOMIC DNA]</scope>
    <source>
        <strain evidence="1 2">ICH-3</strain>
    </source>
</reference>
<comment type="caution">
    <text evidence="1">The sequence shown here is derived from an EMBL/GenBank/DDBJ whole genome shotgun (WGS) entry which is preliminary data.</text>
</comment>
<evidence type="ECO:0000313" key="2">
    <source>
        <dbReference type="Proteomes" id="UP000288178"/>
    </source>
</evidence>
<dbReference type="EMBL" id="SACT01000011">
    <property type="protein sequence ID" value="RVT48122.1"/>
    <property type="molecule type" value="Genomic_DNA"/>
</dbReference>
<feature type="non-terminal residue" evidence="1">
    <location>
        <position position="103"/>
    </location>
</feature>
<proteinExistence type="predicted"/>
<dbReference type="AlphaFoldDB" id="A0A437JMR6"/>
<name>A0A437JMR6_9BURK</name>
<dbReference type="Proteomes" id="UP000288178">
    <property type="component" value="Unassembled WGS sequence"/>
</dbReference>
<gene>
    <name evidence="1" type="ORF">ENE75_23325</name>
</gene>
<accession>A0A437JMR6</accession>
<protein>
    <submittedName>
        <fullName evidence="1">Uncharacterized protein</fullName>
    </submittedName>
</protein>
<keyword evidence="2" id="KW-1185">Reference proteome</keyword>
<evidence type="ECO:0000313" key="1">
    <source>
        <dbReference type="EMBL" id="RVT48122.1"/>
    </source>
</evidence>
<sequence>MLRELPEEHAMSNFSASIDRNPLIEGLPCDITEIEWWNRLRFDPFAGNDLQELSPFRKQLFAHFSDRGHPFHADRGHRFTPMADSAQGMRVTGFIVSQVSAMA</sequence>
<organism evidence="1 2">
    <name type="scientific">Rubrivivax albus</name>
    <dbReference type="NCBI Taxonomy" id="2499835"/>
    <lineage>
        <taxon>Bacteria</taxon>
        <taxon>Pseudomonadati</taxon>
        <taxon>Pseudomonadota</taxon>
        <taxon>Betaproteobacteria</taxon>
        <taxon>Burkholderiales</taxon>
        <taxon>Sphaerotilaceae</taxon>
        <taxon>Rubrivivax</taxon>
    </lineage>
</organism>